<keyword evidence="1" id="KW-0472">Membrane</keyword>
<protein>
    <submittedName>
        <fullName evidence="2">Uncharacterized protein</fullName>
    </submittedName>
</protein>
<sequence>MDYKIFLGLLLLAGLVYYFRQAFTSQKNKARIVDLLVVGIILFTSPKIHVHIKTDPLMIAGILVFAYAWGILIIEKFWEGYKGNEKNR</sequence>
<dbReference type="KEGG" id="tpz:Tph_c06190"/>
<dbReference type="RefSeq" id="WP_015049774.1">
    <property type="nucleotide sequence ID" value="NC_018870.1"/>
</dbReference>
<feature type="transmembrane region" description="Helical" evidence="1">
    <location>
        <begin position="58"/>
        <end position="78"/>
    </location>
</feature>
<evidence type="ECO:0000313" key="3">
    <source>
        <dbReference type="Proteomes" id="UP000000467"/>
    </source>
</evidence>
<evidence type="ECO:0000256" key="1">
    <source>
        <dbReference type="SAM" id="Phobius"/>
    </source>
</evidence>
<name>K4LD37_THEPS</name>
<reference evidence="2 3" key="1">
    <citation type="journal article" date="2012" name="BMC Genomics">
        <title>Genome-guided analysis of physiological and morphological traits of the fermentative acetate oxidizer Thermacetogenium phaeum.</title>
        <authorList>
            <person name="Oehler D."/>
            <person name="Poehlein A."/>
            <person name="Leimbach A."/>
            <person name="Muller N."/>
            <person name="Daniel R."/>
            <person name="Gottschalk G."/>
            <person name="Schink B."/>
        </authorList>
    </citation>
    <scope>NUCLEOTIDE SEQUENCE [LARGE SCALE GENOMIC DNA]</scope>
    <source>
        <strain evidence="3">ATCC BAA-254 / DSM 26808 / PB</strain>
    </source>
</reference>
<dbReference type="AlphaFoldDB" id="K4LD37"/>
<gene>
    <name evidence="2" type="ordered locus">Tph_c06190</name>
</gene>
<dbReference type="Proteomes" id="UP000000467">
    <property type="component" value="Chromosome"/>
</dbReference>
<keyword evidence="1" id="KW-1133">Transmembrane helix</keyword>
<dbReference type="HOGENOM" id="CLU_2468009_0_0_9"/>
<dbReference type="EMBL" id="CP003732">
    <property type="protein sequence ID" value="AFV10856.1"/>
    <property type="molecule type" value="Genomic_DNA"/>
</dbReference>
<accession>K4LD37</accession>
<feature type="transmembrane region" description="Helical" evidence="1">
    <location>
        <begin position="6"/>
        <end position="23"/>
    </location>
</feature>
<keyword evidence="1" id="KW-0812">Transmembrane</keyword>
<feature type="transmembrane region" description="Helical" evidence="1">
    <location>
        <begin position="35"/>
        <end position="52"/>
    </location>
</feature>
<organism evidence="2 3">
    <name type="scientific">Thermacetogenium phaeum (strain ATCC BAA-254 / DSM 26808 / PB)</name>
    <dbReference type="NCBI Taxonomy" id="1089553"/>
    <lineage>
        <taxon>Bacteria</taxon>
        <taxon>Bacillati</taxon>
        <taxon>Bacillota</taxon>
        <taxon>Clostridia</taxon>
        <taxon>Thermoanaerobacterales</taxon>
        <taxon>Thermoanaerobacteraceae</taxon>
        <taxon>Thermacetogenium</taxon>
    </lineage>
</organism>
<proteinExistence type="predicted"/>
<evidence type="ECO:0000313" key="2">
    <source>
        <dbReference type="EMBL" id="AFV10856.1"/>
    </source>
</evidence>
<keyword evidence="3" id="KW-1185">Reference proteome</keyword>